<dbReference type="CDD" id="cd01561">
    <property type="entry name" value="CBS_like"/>
    <property type="match status" value="1"/>
</dbReference>
<organism evidence="12 13">
    <name type="scientific">Pseudodesulfovibrio piezophilus (strain DSM 21447 / JCM 15486 / C1TLV30)</name>
    <name type="common">Desulfovibrio piezophilus</name>
    <dbReference type="NCBI Taxonomy" id="1322246"/>
    <lineage>
        <taxon>Bacteria</taxon>
        <taxon>Pseudomonadati</taxon>
        <taxon>Thermodesulfobacteriota</taxon>
        <taxon>Desulfovibrionia</taxon>
        <taxon>Desulfovibrionales</taxon>
        <taxon>Desulfovibrionaceae</taxon>
    </lineage>
</organism>
<dbReference type="Pfam" id="PF00291">
    <property type="entry name" value="PALP"/>
    <property type="match status" value="1"/>
</dbReference>
<feature type="binding site" evidence="9">
    <location>
        <position position="69"/>
    </location>
    <ligand>
        <name>pyridoxal 5'-phosphate</name>
        <dbReference type="ChEBI" id="CHEBI:597326"/>
    </ligand>
</feature>
<dbReference type="PATRIC" id="fig|879567.3.peg.1273"/>
<dbReference type="GO" id="GO:0004124">
    <property type="term" value="F:cysteine synthase activity"/>
    <property type="evidence" value="ECO:0007669"/>
    <property type="project" value="UniProtKB-EC"/>
</dbReference>
<feature type="binding site" evidence="9">
    <location>
        <begin position="173"/>
        <end position="177"/>
    </location>
    <ligand>
        <name>pyridoxal 5'-phosphate</name>
        <dbReference type="ChEBI" id="CHEBI:597326"/>
    </ligand>
</feature>
<dbReference type="EMBL" id="FO203427">
    <property type="protein sequence ID" value="CCH48467.1"/>
    <property type="molecule type" value="Genomic_DNA"/>
</dbReference>
<dbReference type="PANTHER" id="PTHR10314">
    <property type="entry name" value="CYSTATHIONINE BETA-SYNTHASE"/>
    <property type="match status" value="1"/>
</dbReference>
<evidence type="ECO:0000256" key="8">
    <source>
        <dbReference type="ARBA" id="ARBA00047931"/>
    </source>
</evidence>
<reference evidence="13" key="2">
    <citation type="journal article" date="2013" name="Stand. Genomic Sci.">
        <title>Complete genome sequence of Desulfocapsa sulfexigens, a marine deltaproteobacterium specialized in disproportionating inorganic sulfur compounds.</title>
        <authorList>
            <person name="Finster K.W."/>
            <person name="Kjeldsen K.U."/>
            <person name="Kube M."/>
            <person name="Reinhardt R."/>
            <person name="Mussmann M."/>
            <person name="Amann R."/>
            <person name="Schreiber L."/>
        </authorList>
    </citation>
    <scope>NUCLEOTIDE SEQUENCE [LARGE SCALE GENOMIC DNA]</scope>
    <source>
        <strain evidence="13">DSM 10523 / SB164P1</strain>
    </source>
</reference>
<keyword evidence="4" id="KW-0028">Amino-acid biosynthesis</keyword>
<comment type="catalytic activity">
    <reaction evidence="8">
        <text>O-acetyl-L-serine + hydrogen sulfide = L-cysteine + acetate</text>
        <dbReference type="Rhea" id="RHEA:14829"/>
        <dbReference type="ChEBI" id="CHEBI:29919"/>
        <dbReference type="ChEBI" id="CHEBI:30089"/>
        <dbReference type="ChEBI" id="CHEBI:35235"/>
        <dbReference type="ChEBI" id="CHEBI:58340"/>
        <dbReference type="EC" id="2.5.1.47"/>
    </reaction>
</comment>
<keyword evidence="6 9" id="KW-0663">Pyridoxal phosphate</keyword>
<gene>
    <name evidence="12" type="primary">cysK</name>
    <name evidence="12" type="ordered locus">BN4_11230</name>
</gene>
<sequence>MSVQQLWDCIGNTPCIEVQVDGCCLFAKAEFLNPGGSIKDRMVWHIIAHAEQGGKLRKGMHIAEASSGNTGIAIAMIGASRGYRVTICMPENASAERQKILKFLGAEVVLTPAEESVEGAVKALCGLLESQPETFTLNQFANSENIEAHYQTTATELWNDLNGCVDCFVSGVGSGGTLMGVSRYLRNHNPDVHIVAVEPKGSSALLGHAVRPHSIEGIGDGFVPEIVELSLIDEICEVDDAEAIGCASDLARTQGVMAGISSGANLVAAARVASLHPDWTVATLLPDRAERYFSTQLFSSRQPMPTIFPHLSRKNFYR</sequence>
<dbReference type="FunFam" id="3.40.50.1100:FF:000006">
    <property type="entry name" value="Cysteine synthase"/>
    <property type="match status" value="1"/>
</dbReference>
<feature type="domain" description="Tryptophan synthase beta chain-like PALP" evidence="11">
    <location>
        <begin position="8"/>
        <end position="287"/>
    </location>
</feature>
<evidence type="ECO:0000256" key="3">
    <source>
        <dbReference type="ARBA" id="ARBA00012681"/>
    </source>
</evidence>
<evidence type="ECO:0000256" key="9">
    <source>
        <dbReference type="PIRSR" id="PIRSR605856-50"/>
    </source>
</evidence>
<protein>
    <recommendedName>
        <fullName evidence="3">cysteine synthase</fullName>
        <ecNumber evidence="3">2.5.1.47</ecNumber>
    </recommendedName>
</protein>
<evidence type="ECO:0000256" key="4">
    <source>
        <dbReference type="ARBA" id="ARBA00022605"/>
    </source>
</evidence>
<evidence type="ECO:0000256" key="2">
    <source>
        <dbReference type="ARBA" id="ARBA00007103"/>
    </source>
</evidence>
<dbReference type="Gene3D" id="3.40.50.1100">
    <property type="match status" value="2"/>
</dbReference>
<comment type="cofactor">
    <cofactor evidence="1 9">
        <name>pyridoxal 5'-phosphate</name>
        <dbReference type="ChEBI" id="CHEBI:597326"/>
    </cofactor>
</comment>
<evidence type="ECO:0000313" key="12">
    <source>
        <dbReference type="EMBL" id="CCH48467.1"/>
    </source>
</evidence>
<evidence type="ECO:0000259" key="11">
    <source>
        <dbReference type="Pfam" id="PF00291"/>
    </source>
</evidence>
<evidence type="ECO:0000256" key="1">
    <source>
        <dbReference type="ARBA" id="ARBA00001933"/>
    </source>
</evidence>
<accession>M1WRR9</accession>
<dbReference type="InterPro" id="IPR050214">
    <property type="entry name" value="Cys_Synth/Cystath_Beta-Synth"/>
</dbReference>
<evidence type="ECO:0000256" key="7">
    <source>
        <dbReference type="ARBA" id="ARBA00023192"/>
    </source>
</evidence>
<dbReference type="HOGENOM" id="CLU_021018_1_0_7"/>
<dbReference type="STRING" id="1322246.BN4_11230"/>
<dbReference type="InterPro" id="IPR005856">
    <property type="entry name" value="Cys_synth"/>
</dbReference>
<dbReference type="InterPro" id="IPR036052">
    <property type="entry name" value="TrpB-like_PALP_sf"/>
</dbReference>
<dbReference type="eggNOG" id="COG0031">
    <property type="taxonomic scope" value="Bacteria"/>
</dbReference>
<dbReference type="GO" id="GO:0006535">
    <property type="term" value="P:cysteine biosynthetic process from serine"/>
    <property type="evidence" value="ECO:0007669"/>
    <property type="project" value="InterPro"/>
</dbReference>
<name>M1WRR9_PSEP2</name>
<dbReference type="RefSeq" id="WP_015414515.1">
    <property type="nucleotide sequence ID" value="NC_020409.1"/>
</dbReference>
<keyword evidence="5 12" id="KW-0808">Transferase</keyword>
<reference evidence="12 13" key="1">
    <citation type="journal article" date="2013" name="PLoS ONE">
        <title>The first genomic and proteomic characterization of a deep-sea sulfate reducer: insights into the piezophilic lifestyle of Desulfovibrio piezophilus.</title>
        <authorList>
            <person name="Pradel N."/>
            <person name="Ji B."/>
            <person name="Gimenez G."/>
            <person name="Talla E."/>
            <person name="Lenoble P."/>
            <person name="Garel M."/>
            <person name="Tamburini C."/>
            <person name="Fourquet P."/>
            <person name="Lebrun R."/>
            <person name="Bertin P."/>
            <person name="Denis Y."/>
            <person name="Pophillat M."/>
            <person name="Barbe V."/>
            <person name="Ollivier B."/>
            <person name="Dolla A."/>
        </authorList>
    </citation>
    <scope>NUCLEOTIDE SEQUENCE [LARGE SCALE GENOMIC DNA]</scope>
    <source>
        <strain evidence="13">DSM 10523 / SB164P1</strain>
    </source>
</reference>
<evidence type="ECO:0000256" key="5">
    <source>
        <dbReference type="ARBA" id="ARBA00022679"/>
    </source>
</evidence>
<keyword evidence="13" id="KW-1185">Reference proteome</keyword>
<dbReference type="KEGG" id="dpi:BN4_11230"/>
<dbReference type="InterPro" id="IPR001926">
    <property type="entry name" value="TrpB-like_PALP"/>
</dbReference>
<evidence type="ECO:0000313" key="13">
    <source>
        <dbReference type="Proteomes" id="UP000011724"/>
    </source>
</evidence>
<dbReference type="OrthoDB" id="9815130at2"/>
<feature type="binding site" evidence="9">
    <location>
        <position position="261"/>
    </location>
    <ligand>
        <name>pyridoxal 5'-phosphate</name>
        <dbReference type="ChEBI" id="CHEBI:597326"/>
    </ligand>
</feature>
<comment type="similarity">
    <text evidence="2">Belongs to the cysteine synthase/cystathionine beta-synthase family.</text>
</comment>
<dbReference type="EC" id="2.5.1.47" evidence="3"/>
<dbReference type="NCBIfam" id="TIGR01136">
    <property type="entry name" value="cysKM"/>
    <property type="match status" value="1"/>
</dbReference>
<dbReference type="BioCyc" id="DPIE1322246:BN4_RS06155-MONOMER"/>
<proteinExistence type="inferred from homology"/>
<dbReference type="SUPFAM" id="SSF53686">
    <property type="entry name" value="Tryptophan synthase beta subunit-like PLP-dependent enzymes"/>
    <property type="match status" value="1"/>
</dbReference>
<keyword evidence="7" id="KW-0198">Cysteine biosynthesis</keyword>
<dbReference type="AlphaFoldDB" id="M1WRR9"/>
<dbReference type="Proteomes" id="UP000011724">
    <property type="component" value="Chromosome"/>
</dbReference>
<evidence type="ECO:0000256" key="10">
    <source>
        <dbReference type="PIRSR" id="PIRSR605856-51"/>
    </source>
</evidence>
<feature type="modified residue" description="N6-(pyridoxal phosphate)lysine" evidence="10">
    <location>
        <position position="39"/>
    </location>
</feature>
<evidence type="ECO:0000256" key="6">
    <source>
        <dbReference type="ARBA" id="ARBA00022898"/>
    </source>
</evidence>